<dbReference type="InterPro" id="IPR010982">
    <property type="entry name" value="Lambda_DNA-bd_dom_sf"/>
</dbReference>
<dbReference type="EMBL" id="LT629791">
    <property type="protein sequence ID" value="SDU85383.1"/>
    <property type="molecule type" value="Genomic_DNA"/>
</dbReference>
<sequence>MLTVREAAAAVRELRAKQGWSQSELAARAGVSRSFVADFEAGKPTVEASKLFDVFQALGFEMAFRSLQSGEVRW</sequence>
<evidence type="ECO:0000259" key="1">
    <source>
        <dbReference type="PROSITE" id="PS50943"/>
    </source>
</evidence>
<accession>A0A1H2LWK6</accession>
<dbReference type="GO" id="GO:0003677">
    <property type="term" value="F:DNA binding"/>
    <property type="evidence" value="ECO:0007669"/>
    <property type="project" value="InterPro"/>
</dbReference>
<dbReference type="Gene3D" id="1.10.260.40">
    <property type="entry name" value="lambda repressor-like DNA-binding domains"/>
    <property type="match status" value="1"/>
</dbReference>
<proteinExistence type="predicted"/>
<dbReference type="PROSITE" id="PS50943">
    <property type="entry name" value="HTH_CROC1"/>
    <property type="match status" value="1"/>
</dbReference>
<dbReference type="STRING" id="419479.SAMN04488563_6764"/>
<feature type="domain" description="HTH cro/C1-type" evidence="1">
    <location>
        <begin position="11"/>
        <end position="65"/>
    </location>
</feature>
<protein>
    <submittedName>
        <fullName evidence="2">Transcriptional regulator, y4mF family</fullName>
    </submittedName>
</protein>
<dbReference type="SMART" id="SM00530">
    <property type="entry name" value="HTH_XRE"/>
    <property type="match status" value="1"/>
</dbReference>
<reference evidence="3" key="1">
    <citation type="submission" date="2016-10" db="EMBL/GenBank/DDBJ databases">
        <authorList>
            <person name="Varghese N."/>
            <person name="Submissions S."/>
        </authorList>
    </citation>
    <scope>NUCLEOTIDE SEQUENCE [LARGE SCALE GENOMIC DNA]</scope>
    <source>
        <strain evidence="3">DSM 45079</strain>
    </source>
</reference>
<dbReference type="Pfam" id="PF01381">
    <property type="entry name" value="HTH_3"/>
    <property type="match status" value="1"/>
</dbReference>
<dbReference type="Proteomes" id="UP000182977">
    <property type="component" value="Chromosome I"/>
</dbReference>
<name>A0A1H2LWK6_9ACTN</name>
<evidence type="ECO:0000313" key="3">
    <source>
        <dbReference type="Proteomes" id="UP000182977"/>
    </source>
</evidence>
<dbReference type="RefSeq" id="WP_046772259.1">
    <property type="nucleotide sequence ID" value="NZ_LBMC01000058.1"/>
</dbReference>
<dbReference type="AlphaFoldDB" id="A0A1H2LWK6"/>
<keyword evidence="3" id="KW-1185">Reference proteome</keyword>
<evidence type="ECO:0000313" key="2">
    <source>
        <dbReference type="EMBL" id="SDU85383.1"/>
    </source>
</evidence>
<gene>
    <name evidence="2" type="ORF">SAMN04488563_6764</name>
</gene>
<organism evidence="2 3">
    <name type="scientific">Jiangella alkaliphila</name>
    <dbReference type="NCBI Taxonomy" id="419479"/>
    <lineage>
        <taxon>Bacteria</taxon>
        <taxon>Bacillati</taxon>
        <taxon>Actinomycetota</taxon>
        <taxon>Actinomycetes</taxon>
        <taxon>Jiangellales</taxon>
        <taxon>Jiangellaceae</taxon>
        <taxon>Jiangella</taxon>
    </lineage>
</organism>
<dbReference type="InterPro" id="IPR001387">
    <property type="entry name" value="Cro/C1-type_HTH"/>
</dbReference>
<dbReference type="CDD" id="cd00093">
    <property type="entry name" value="HTH_XRE"/>
    <property type="match status" value="1"/>
</dbReference>
<dbReference type="SUPFAM" id="SSF47413">
    <property type="entry name" value="lambda repressor-like DNA-binding domains"/>
    <property type="match status" value="1"/>
</dbReference>